<dbReference type="eggNOG" id="KOG1225">
    <property type="taxonomic scope" value="Eukaryota"/>
</dbReference>
<evidence type="ECO:0000313" key="11">
    <source>
        <dbReference type="EMBL" id="EAY22146.1"/>
    </source>
</evidence>
<keyword evidence="8" id="KW-0812">Transmembrane</keyword>
<dbReference type="OrthoDB" id="6130531at2759"/>
<protein>
    <submittedName>
        <fullName evidence="11">EGF-like domain containing protein</fullName>
    </submittedName>
</protein>
<dbReference type="InterPro" id="IPR000742">
    <property type="entry name" value="EGF"/>
</dbReference>
<keyword evidence="4" id="KW-0677">Repeat</keyword>
<feature type="transmembrane region" description="Helical" evidence="8">
    <location>
        <begin position="336"/>
        <end position="355"/>
    </location>
</feature>
<evidence type="ECO:0000259" key="10">
    <source>
        <dbReference type="PROSITE" id="PS51051"/>
    </source>
</evidence>
<dbReference type="PANTHER" id="PTHR14949:SF54">
    <property type="entry name" value="VWFD DOMAIN-CONTAINING PROTEIN"/>
    <property type="match status" value="1"/>
</dbReference>
<accession>A2DBE3</accession>
<dbReference type="GO" id="GO:0007154">
    <property type="term" value="P:cell communication"/>
    <property type="evidence" value="ECO:0007669"/>
    <property type="project" value="InterPro"/>
</dbReference>
<feature type="transmembrane region" description="Helical" evidence="8">
    <location>
        <begin position="572"/>
        <end position="594"/>
    </location>
</feature>
<dbReference type="EMBL" id="DS113185">
    <property type="protein sequence ID" value="EAY22146.1"/>
    <property type="molecule type" value="Genomic_DNA"/>
</dbReference>
<dbReference type="InParanoid" id="A2DBE3"/>
<keyword evidence="2 6" id="KW-0245">EGF-like domain</keyword>
<dbReference type="KEGG" id="tva:5467704"/>
<feature type="domain" description="DSL" evidence="10">
    <location>
        <begin position="216"/>
        <end position="260"/>
    </location>
</feature>
<feature type="domain" description="EGF-like" evidence="9">
    <location>
        <begin position="229"/>
        <end position="261"/>
    </location>
</feature>
<sequence length="744" mass="82925">MFLYSLLYSELSGSHPDADKKSGLTYMRFSPELQLAKLPYLSLANYTEHYTQFGYIHPGGNKPKSDYNTIILAGTYLSNETMNVTFRLISQPKGAALLFDGKFIINNATLPTKICENPSAESEAFSEIQTIYKNRYHQITIFHNAGCFNDFRKVELTVKFPNSTRYVNLPTESIFTFLTSECAENYYGPTCSGDCTFSNCSNNGRCLDGQSGDGKCDCISGWIGPTCSDICHAEIQCHNHGRCLGNGQCMCHTGWSGSDCLTPVDANIQSRMIVGIVFYSACGLCFLISFIFQLCKMENSNPLTHILLFVFLALKVGSAVFVFINKKYTDISDMLFLLPTAILAFCLLRSISLIKNQFMSTSPHFKYLLLSYSLYIIPLLILIISILCPLMWQKLLLYTVAIPFGILSLFVLIFSVITMFIGMSGPFEKMEDLFPHLAYELRSSRRYVMCASIFYLVDAVLSWYAIDGPDHNFIVIDFTYYALIYVDIFTITCIGLANSAALSDIFSVKGDDIQFIPAGIASVTDLEENETMSAFSVTDGSDLSSRPLYSVAPGVYKDAENKFKRGGLCRKCLKLLALFIIIPIAIVVVFLVVVHPSNPQWSLVSVLYDNSQFFNDTISFLPNITIKNKMKVSMNITSVALTLQSKNLTIGSTNTVSHLINQGGSTHIFEPIKVSKATSFLNNIKAGDGRFVLTTICEAYPTALGFIKMHSKVKCSETLQMFPTFKNLDTNQRCEVVISKMSLK</sequence>
<dbReference type="PROSITE" id="PS01186">
    <property type="entry name" value="EGF_2"/>
    <property type="match status" value="1"/>
</dbReference>
<dbReference type="Proteomes" id="UP000001542">
    <property type="component" value="Unassembled WGS sequence"/>
</dbReference>
<evidence type="ECO:0000313" key="12">
    <source>
        <dbReference type="Proteomes" id="UP000001542"/>
    </source>
</evidence>
<dbReference type="PROSITE" id="PS50026">
    <property type="entry name" value="EGF_3"/>
    <property type="match status" value="2"/>
</dbReference>
<dbReference type="STRING" id="5722.A2DBE3"/>
<keyword evidence="1" id="KW-0217">Developmental protein</keyword>
<dbReference type="PROSITE" id="PS51051">
    <property type="entry name" value="DSL"/>
    <property type="match status" value="1"/>
</dbReference>
<feature type="transmembrane region" description="Helical" evidence="8">
    <location>
        <begin position="306"/>
        <end position="324"/>
    </location>
</feature>
<dbReference type="InterPro" id="IPR001774">
    <property type="entry name" value="DSL"/>
</dbReference>
<proteinExistence type="predicted"/>
<evidence type="ECO:0000256" key="1">
    <source>
        <dbReference type="ARBA" id="ARBA00022473"/>
    </source>
</evidence>
<feature type="disulfide bond" evidence="6">
    <location>
        <begin position="251"/>
        <end position="260"/>
    </location>
</feature>
<dbReference type="Gene3D" id="2.10.25.10">
    <property type="entry name" value="Laminin"/>
    <property type="match status" value="1"/>
</dbReference>
<dbReference type="VEuPathDB" id="TrichDB:TVAG_093200"/>
<evidence type="ECO:0000256" key="8">
    <source>
        <dbReference type="SAM" id="Phobius"/>
    </source>
</evidence>
<dbReference type="AlphaFoldDB" id="A2DBE3"/>
<name>A2DBE3_TRIV3</name>
<keyword evidence="8" id="KW-1133">Transmembrane helix</keyword>
<evidence type="ECO:0000259" key="9">
    <source>
        <dbReference type="PROSITE" id="PS50026"/>
    </source>
</evidence>
<comment type="caution">
    <text evidence="6">Lacks conserved residue(s) required for the propagation of feature annotation.</text>
</comment>
<gene>
    <name evidence="11" type="ORF">TVAG_093200</name>
</gene>
<reference evidence="11" key="1">
    <citation type="submission" date="2006-10" db="EMBL/GenBank/DDBJ databases">
        <authorList>
            <person name="Amadeo P."/>
            <person name="Zhao Q."/>
            <person name="Wortman J."/>
            <person name="Fraser-Liggett C."/>
            <person name="Carlton J."/>
        </authorList>
    </citation>
    <scope>NUCLEOTIDE SEQUENCE</scope>
    <source>
        <strain evidence="11">G3</strain>
    </source>
</reference>
<dbReference type="RefSeq" id="XP_001583132.1">
    <property type="nucleotide sequence ID" value="XM_001583082.1"/>
</dbReference>
<feature type="transmembrane region" description="Helical" evidence="8">
    <location>
        <begin position="478"/>
        <end position="497"/>
    </location>
</feature>
<feature type="disulfide bond" evidence="6">
    <location>
        <begin position="218"/>
        <end position="227"/>
    </location>
</feature>
<feature type="transmembrane region" description="Helical" evidence="8">
    <location>
        <begin position="272"/>
        <end position="294"/>
    </location>
</feature>
<feature type="transmembrane region" description="Helical" evidence="8">
    <location>
        <begin position="367"/>
        <end position="392"/>
    </location>
</feature>
<dbReference type="PANTHER" id="PTHR14949">
    <property type="entry name" value="EGF-LIKE-DOMAIN, MULTIPLE 7, 8"/>
    <property type="match status" value="1"/>
</dbReference>
<organism evidence="11 12">
    <name type="scientific">Trichomonas vaginalis (strain ATCC PRA-98 / G3)</name>
    <dbReference type="NCBI Taxonomy" id="412133"/>
    <lineage>
        <taxon>Eukaryota</taxon>
        <taxon>Metamonada</taxon>
        <taxon>Parabasalia</taxon>
        <taxon>Trichomonadida</taxon>
        <taxon>Trichomonadidae</taxon>
        <taxon>Trichomonas</taxon>
    </lineage>
</organism>
<dbReference type="CDD" id="cd00054">
    <property type="entry name" value="EGF_CA"/>
    <property type="match status" value="1"/>
</dbReference>
<keyword evidence="3" id="KW-0732">Signal</keyword>
<feature type="transmembrane region" description="Helical" evidence="8">
    <location>
        <begin position="447"/>
        <end position="466"/>
    </location>
</feature>
<dbReference type="VEuPathDB" id="TrichDB:TVAGG3_0382880"/>
<evidence type="ECO:0000256" key="3">
    <source>
        <dbReference type="ARBA" id="ARBA00022729"/>
    </source>
</evidence>
<dbReference type="PROSITE" id="PS00022">
    <property type="entry name" value="EGF_1"/>
    <property type="match status" value="2"/>
</dbReference>
<feature type="transmembrane region" description="Helical" evidence="8">
    <location>
        <begin position="404"/>
        <end position="427"/>
    </location>
</feature>
<dbReference type="SMART" id="SM00181">
    <property type="entry name" value="EGF"/>
    <property type="match status" value="2"/>
</dbReference>
<evidence type="ECO:0000256" key="7">
    <source>
        <dbReference type="PROSITE-ProRule" id="PRU00377"/>
    </source>
</evidence>
<keyword evidence="12" id="KW-1185">Reference proteome</keyword>
<evidence type="ECO:0000256" key="6">
    <source>
        <dbReference type="PROSITE-ProRule" id="PRU00076"/>
    </source>
</evidence>
<reference evidence="11" key="2">
    <citation type="journal article" date="2007" name="Science">
        <title>Draft genome sequence of the sexually transmitted pathogen Trichomonas vaginalis.</title>
        <authorList>
            <person name="Carlton J.M."/>
            <person name="Hirt R.P."/>
            <person name="Silva J.C."/>
            <person name="Delcher A.L."/>
            <person name="Schatz M."/>
            <person name="Zhao Q."/>
            <person name="Wortman J.R."/>
            <person name="Bidwell S.L."/>
            <person name="Alsmark U.C.M."/>
            <person name="Besteiro S."/>
            <person name="Sicheritz-Ponten T."/>
            <person name="Noel C.J."/>
            <person name="Dacks J.B."/>
            <person name="Foster P.G."/>
            <person name="Simillion C."/>
            <person name="Van de Peer Y."/>
            <person name="Miranda-Saavedra D."/>
            <person name="Barton G.J."/>
            <person name="Westrop G.D."/>
            <person name="Mueller S."/>
            <person name="Dessi D."/>
            <person name="Fiori P.L."/>
            <person name="Ren Q."/>
            <person name="Paulsen I."/>
            <person name="Zhang H."/>
            <person name="Bastida-Corcuera F.D."/>
            <person name="Simoes-Barbosa A."/>
            <person name="Brown M.T."/>
            <person name="Hayes R.D."/>
            <person name="Mukherjee M."/>
            <person name="Okumura C.Y."/>
            <person name="Schneider R."/>
            <person name="Smith A.J."/>
            <person name="Vanacova S."/>
            <person name="Villalvazo M."/>
            <person name="Haas B.J."/>
            <person name="Pertea M."/>
            <person name="Feldblyum T.V."/>
            <person name="Utterback T.R."/>
            <person name="Shu C.L."/>
            <person name="Osoegawa K."/>
            <person name="de Jong P.J."/>
            <person name="Hrdy I."/>
            <person name="Horvathova L."/>
            <person name="Zubacova Z."/>
            <person name="Dolezal P."/>
            <person name="Malik S.B."/>
            <person name="Logsdon J.M. Jr."/>
            <person name="Henze K."/>
            <person name="Gupta A."/>
            <person name="Wang C.C."/>
            <person name="Dunne R.L."/>
            <person name="Upcroft J.A."/>
            <person name="Upcroft P."/>
            <person name="White O."/>
            <person name="Salzberg S.L."/>
            <person name="Tang P."/>
            <person name="Chiu C.-H."/>
            <person name="Lee Y.-S."/>
            <person name="Embley T.M."/>
            <person name="Coombs G.H."/>
            <person name="Mottram J.C."/>
            <person name="Tachezy J."/>
            <person name="Fraser-Liggett C.M."/>
            <person name="Johnson P.J."/>
        </authorList>
    </citation>
    <scope>NUCLEOTIDE SEQUENCE [LARGE SCALE GENOMIC DNA]</scope>
    <source>
        <strain evidence="11">G3</strain>
    </source>
</reference>
<feature type="domain" description="EGF-like" evidence="9">
    <location>
        <begin position="192"/>
        <end position="228"/>
    </location>
</feature>
<dbReference type="InterPro" id="IPR050969">
    <property type="entry name" value="Dev_Signal_Modulators"/>
</dbReference>
<keyword evidence="8" id="KW-0472">Membrane</keyword>
<keyword evidence="5 6" id="KW-1015">Disulfide bond</keyword>
<evidence type="ECO:0000256" key="2">
    <source>
        <dbReference type="ARBA" id="ARBA00022536"/>
    </source>
</evidence>
<evidence type="ECO:0000256" key="5">
    <source>
        <dbReference type="ARBA" id="ARBA00023157"/>
    </source>
</evidence>
<evidence type="ECO:0000256" key="4">
    <source>
        <dbReference type="ARBA" id="ARBA00022737"/>
    </source>
</evidence>
<feature type="disulfide bond" evidence="7">
    <location>
        <begin position="231"/>
        <end position="243"/>
    </location>
</feature>
<dbReference type="GO" id="GO:0016020">
    <property type="term" value="C:membrane"/>
    <property type="evidence" value="ECO:0007669"/>
    <property type="project" value="InterPro"/>
</dbReference>